<accession>A0A1G1Z4C8</accession>
<evidence type="ECO:0000313" key="3">
    <source>
        <dbReference type="Proteomes" id="UP000178744"/>
    </source>
</evidence>
<reference evidence="2 3" key="1">
    <citation type="journal article" date="2016" name="Nat. Commun.">
        <title>Thousands of microbial genomes shed light on interconnected biogeochemical processes in an aquifer system.</title>
        <authorList>
            <person name="Anantharaman K."/>
            <person name="Brown C.T."/>
            <person name="Hug L.A."/>
            <person name="Sharon I."/>
            <person name="Castelle C.J."/>
            <person name="Probst A.J."/>
            <person name="Thomas B.C."/>
            <person name="Singh A."/>
            <person name="Wilkins M.J."/>
            <person name="Karaoz U."/>
            <person name="Brodie E.L."/>
            <person name="Williams K.H."/>
            <person name="Hubbard S.S."/>
            <person name="Banfield J.F."/>
        </authorList>
    </citation>
    <scope>NUCLEOTIDE SEQUENCE [LARGE SCALE GENOMIC DNA]</scope>
</reference>
<dbReference type="EMBL" id="MHIY01000025">
    <property type="protein sequence ID" value="OGY59384.1"/>
    <property type="molecule type" value="Genomic_DNA"/>
</dbReference>
<comment type="caution">
    <text evidence="2">The sequence shown here is derived from an EMBL/GenBank/DDBJ whole genome shotgun (WGS) entry which is preliminary data.</text>
</comment>
<dbReference type="STRING" id="1797690.A3B23_03790"/>
<evidence type="ECO:0000259" key="1">
    <source>
        <dbReference type="SMART" id="SM00966"/>
    </source>
</evidence>
<protein>
    <recommendedName>
        <fullName evidence="1">SpoVT-AbrB domain-containing protein</fullName>
    </recommendedName>
</protein>
<gene>
    <name evidence="2" type="ORF">A3B23_03790</name>
</gene>
<dbReference type="InterPro" id="IPR037914">
    <property type="entry name" value="SpoVT-AbrB_sf"/>
</dbReference>
<dbReference type="SUPFAM" id="SSF89447">
    <property type="entry name" value="AbrB/MazE/MraZ-like"/>
    <property type="match status" value="1"/>
</dbReference>
<evidence type="ECO:0000313" key="2">
    <source>
        <dbReference type="EMBL" id="OGY59384.1"/>
    </source>
</evidence>
<dbReference type="InterPro" id="IPR007159">
    <property type="entry name" value="SpoVT-AbrB_dom"/>
</dbReference>
<organism evidence="2 3">
    <name type="scientific">Candidatus Colwellbacteria bacterium RIFCSPLOWO2_01_FULL_48_10</name>
    <dbReference type="NCBI Taxonomy" id="1797690"/>
    <lineage>
        <taxon>Bacteria</taxon>
        <taxon>Candidatus Colwelliibacteriota</taxon>
    </lineage>
</organism>
<sequence>MNNTKIQKVTERGQITLPAEWRKNYPSSNIMVRQIGDKLEIAPLKIDNNNEYTVFDALRDNKGAGLKTTDLIKVLKKIDR</sequence>
<dbReference type="AlphaFoldDB" id="A0A1G1Z4C8"/>
<name>A0A1G1Z4C8_9BACT</name>
<dbReference type="SMART" id="SM00966">
    <property type="entry name" value="SpoVT_AbrB"/>
    <property type="match status" value="1"/>
</dbReference>
<proteinExistence type="predicted"/>
<dbReference type="GO" id="GO:0003677">
    <property type="term" value="F:DNA binding"/>
    <property type="evidence" value="ECO:0007669"/>
    <property type="project" value="InterPro"/>
</dbReference>
<dbReference type="Proteomes" id="UP000178744">
    <property type="component" value="Unassembled WGS sequence"/>
</dbReference>
<feature type="domain" description="SpoVT-AbrB" evidence="1">
    <location>
        <begin position="7"/>
        <end position="49"/>
    </location>
</feature>